<feature type="region of interest" description="Disordered" evidence="2">
    <location>
        <begin position="221"/>
        <end position="251"/>
    </location>
</feature>
<dbReference type="AlphaFoldDB" id="A0A1J4JUR3"/>
<name>A0A1J4JUR3_9EUKA</name>
<dbReference type="PROSITE" id="PS50088">
    <property type="entry name" value="ANK_REPEAT"/>
    <property type="match status" value="1"/>
</dbReference>
<keyword evidence="4" id="KW-1185">Reference proteome</keyword>
<evidence type="ECO:0000313" key="3">
    <source>
        <dbReference type="EMBL" id="OHT02881.1"/>
    </source>
</evidence>
<evidence type="ECO:0000313" key="4">
    <source>
        <dbReference type="Proteomes" id="UP000179807"/>
    </source>
</evidence>
<gene>
    <name evidence="3" type="ORF">TRFO_06931</name>
</gene>
<sequence>MTPLHLAAVKHKLNSAHLLVEAGADRNALNEARQRPIDLCGNDPPMKALLGQNGNEDKSATQTRSITRDAQVLTAAKDLLESTLVPVTAAEETIILACQKATDEANKVEKAKTDEYSEIQRALSEHKRISDEFKDVITQVEEYRNLLAMNRDNVSNMGTTLAETQREVTTKLQSKRTANAEKRERISSLDQRVDTLKNEYESVTAELEEIERKAAELRKRKAELEDEIERTEDESTTLKDKERSESRNETDIAVHEESLQRTRTLIEKGDTSLNSLQDSTSNRLLSIGMEYANFLRKYMVFVHELCDQFDYKIRTMENRIEEETRNYDEVSKLRLKMDSSKLTALIAEYKSNLARFQRRKDKVIAIQDSLNSDFAIVKQLVGEFGRELEPLD</sequence>
<dbReference type="VEuPathDB" id="TrichDB:TRFO_06931"/>
<dbReference type="GeneID" id="94828096"/>
<dbReference type="Pfam" id="PF00023">
    <property type="entry name" value="Ank"/>
    <property type="match status" value="1"/>
</dbReference>
<feature type="compositionally biased region" description="Basic and acidic residues" evidence="2">
    <location>
        <begin position="236"/>
        <end position="251"/>
    </location>
</feature>
<feature type="region of interest" description="Disordered" evidence="2">
    <location>
        <begin position="164"/>
        <end position="186"/>
    </location>
</feature>
<dbReference type="RefSeq" id="XP_068356017.1">
    <property type="nucleotide sequence ID" value="XM_068493392.1"/>
</dbReference>
<comment type="caution">
    <text evidence="3">The sequence shown here is derived from an EMBL/GenBank/DDBJ whole genome shotgun (WGS) entry which is preliminary data.</text>
</comment>
<evidence type="ECO:0000256" key="2">
    <source>
        <dbReference type="SAM" id="MobiDB-lite"/>
    </source>
</evidence>
<keyword evidence="1" id="KW-0040">ANK repeat</keyword>
<evidence type="ECO:0000256" key="1">
    <source>
        <dbReference type="PROSITE-ProRule" id="PRU00023"/>
    </source>
</evidence>
<proteinExistence type="predicted"/>
<reference evidence="3" key="1">
    <citation type="submission" date="2016-10" db="EMBL/GenBank/DDBJ databases">
        <authorList>
            <person name="Benchimol M."/>
            <person name="Almeida L.G."/>
            <person name="Vasconcelos A.T."/>
            <person name="Perreira-Neves A."/>
            <person name="Rosa I.A."/>
            <person name="Tasca T."/>
            <person name="Bogo M.R."/>
            <person name="de Souza W."/>
        </authorList>
    </citation>
    <scope>NUCLEOTIDE SEQUENCE [LARGE SCALE GENOMIC DNA]</scope>
    <source>
        <strain evidence="3">K</strain>
    </source>
</reference>
<dbReference type="InterPro" id="IPR002110">
    <property type="entry name" value="Ankyrin_rpt"/>
</dbReference>
<dbReference type="SUPFAM" id="SSF48403">
    <property type="entry name" value="Ankyrin repeat"/>
    <property type="match status" value="1"/>
</dbReference>
<dbReference type="Gene3D" id="1.25.40.20">
    <property type="entry name" value="Ankyrin repeat-containing domain"/>
    <property type="match status" value="1"/>
</dbReference>
<feature type="compositionally biased region" description="Acidic residues" evidence="2">
    <location>
        <begin position="224"/>
        <end position="235"/>
    </location>
</feature>
<dbReference type="InterPro" id="IPR036770">
    <property type="entry name" value="Ankyrin_rpt-contain_sf"/>
</dbReference>
<dbReference type="EMBL" id="MLAK01000849">
    <property type="protein sequence ID" value="OHT02881.1"/>
    <property type="molecule type" value="Genomic_DNA"/>
</dbReference>
<feature type="repeat" description="ANK" evidence="1">
    <location>
        <begin position="1"/>
        <end position="31"/>
    </location>
</feature>
<dbReference type="OrthoDB" id="10516886at2759"/>
<protein>
    <submittedName>
        <fullName evidence="3">Uncharacterized protein</fullName>
    </submittedName>
</protein>
<dbReference type="PROSITE" id="PS50297">
    <property type="entry name" value="ANK_REP_REGION"/>
    <property type="match status" value="1"/>
</dbReference>
<dbReference type="Proteomes" id="UP000179807">
    <property type="component" value="Unassembled WGS sequence"/>
</dbReference>
<accession>A0A1J4JUR3</accession>
<organism evidence="3 4">
    <name type="scientific">Tritrichomonas foetus</name>
    <dbReference type="NCBI Taxonomy" id="1144522"/>
    <lineage>
        <taxon>Eukaryota</taxon>
        <taxon>Metamonada</taxon>
        <taxon>Parabasalia</taxon>
        <taxon>Tritrichomonadida</taxon>
        <taxon>Tritrichomonadidae</taxon>
        <taxon>Tritrichomonas</taxon>
    </lineage>
</organism>